<dbReference type="CDD" id="cd04081">
    <property type="entry name" value="CBM35_galactosidase-like"/>
    <property type="match status" value="2"/>
</dbReference>
<dbReference type="RefSeq" id="WP_234537381.1">
    <property type="nucleotide sequence ID" value="NZ_CAKMAB010000022.1"/>
</dbReference>
<accession>A0ABM9BG13</accession>
<dbReference type="Gene3D" id="2.60.120.260">
    <property type="entry name" value="Galactose-binding domain-like"/>
    <property type="match status" value="2"/>
</dbReference>
<evidence type="ECO:0000313" key="2">
    <source>
        <dbReference type="EMBL" id="CAH1057607.1"/>
    </source>
</evidence>
<dbReference type="InterPro" id="IPR005084">
    <property type="entry name" value="CBM6"/>
</dbReference>
<dbReference type="EMBL" id="CAKMAB010000022">
    <property type="protein sequence ID" value="CAH1057607.1"/>
    <property type="molecule type" value="Genomic_DNA"/>
</dbReference>
<protein>
    <recommendedName>
        <fullName evidence="1">CBM6 domain-containing protein</fullName>
    </recommendedName>
</protein>
<keyword evidence="3" id="KW-1185">Reference proteome</keyword>
<dbReference type="InterPro" id="IPR013190">
    <property type="entry name" value="GH98_C"/>
</dbReference>
<name>A0ABM9BG13_9BACL</name>
<reference evidence="2" key="1">
    <citation type="submission" date="2021-12" db="EMBL/GenBank/DDBJ databases">
        <authorList>
            <person name="Criscuolo A."/>
        </authorList>
    </citation>
    <scope>NUCLEOTIDE SEQUENCE</scope>
    <source>
        <strain evidence="2">CIP111894</strain>
    </source>
</reference>
<evidence type="ECO:0000259" key="1">
    <source>
        <dbReference type="PROSITE" id="PS51175"/>
    </source>
</evidence>
<dbReference type="Pfam" id="PF08306">
    <property type="entry name" value="Glyco_hydro_98M"/>
    <property type="match status" value="1"/>
</dbReference>
<dbReference type="Pfam" id="PF08307">
    <property type="entry name" value="Glyco_hydro_98C"/>
    <property type="match status" value="1"/>
</dbReference>
<dbReference type="Gene3D" id="3.20.20.80">
    <property type="entry name" value="Glycosidases"/>
    <property type="match status" value="1"/>
</dbReference>
<gene>
    <name evidence="2" type="ORF">PAECIP111894_03765</name>
</gene>
<dbReference type="Gene3D" id="3.30.2330.20">
    <property type="entry name" value="family 98 glycoside hydrolase"/>
    <property type="match status" value="1"/>
</dbReference>
<comment type="caution">
    <text evidence="2">The sequence shown here is derived from an EMBL/GenBank/DDBJ whole genome shotgun (WGS) entry which is preliminary data.</text>
</comment>
<organism evidence="2 3">
    <name type="scientific">Paenibacillus pseudetheri</name>
    <dbReference type="NCBI Taxonomy" id="2897682"/>
    <lineage>
        <taxon>Bacteria</taxon>
        <taxon>Bacillati</taxon>
        <taxon>Bacillota</taxon>
        <taxon>Bacilli</taxon>
        <taxon>Bacillales</taxon>
        <taxon>Paenibacillaceae</taxon>
        <taxon>Paenibacillus</taxon>
    </lineage>
</organism>
<dbReference type="SUPFAM" id="SSF49785">
    <property type="entry name" value="Galactose-binding domain-like"/>
    <property type="match status" value="2"/>
</dbReference>
<dbReference type="InterPro" id="IPR008979">
    <property type="entry name" value="Galactose-bd-like_sf"/>
</dbReference>
<dbReference type="InterPro" id="IPR013191">
    <property type="entry name" value="GH98_central"/>
</dbReference>
<dbReference type="Gene3D" id="2.60.220.10">
    <property type="entry name" value="Polysaccharide lyase family 8-like, C-terminal"/>
    <property type="match status" value="1"/>
</dbReference>
<evidence type="ECO:0000313" key="3">
    <source>
        <dbReference type="Proteomes" id="UP000838749"/>
    </source>
</evidence>
<dbReference type="InterPro" id="IPR011071">
    <property type="entry name" value="Lyase_8-like_C"/>
</dbReference>
<sequence length="831" mass="91692">MTTIKARKYLWILLFTSFLLLLSLLNVFNSQAKAEPAMRVTVNNTHPLNMIGFYYTDSSTLTQLWNSIPENQKPYSTILLIAENSLNNTDNVKNWITARLDECEANQISCMVQAINGETRESKAIPISWYEGLMQKYSSLKGFNAAELYNSTPWFGEAEGNHSQYLADLLNMASQYGGLFVWSDTNIFSPNGTMMDWIQNNPNLINAMRAHKENFALLYKESYTDRSTESLGLGLFLADLAGNWGTSSDWWHWQLAGYGELFRGWNDLNGDWKQVFSYPESQYVMDMIRAASEGATIFKSEAGWYSTSNQGRLTPGYTRAALPFLNKIVDGSIHIPSRDEVLAKNKFAYVGRPAFSVPYTSPYSEIFMSTGQYGIIPLLPTNVNATELANFENTSTIPKDEDYFKSLYPEETYSSNTFASRNGNTWYWMNSSENTNIYQSSKLKPAINPSTYFYIGANPHTYAVISESSDKFDIHLNNYRVDKSSIYDGTRWDQEAINHYIYNTYTTNPNDSALRTSIIRVNGTYDEGRPQLTISGDNGYTYREQWDEVNKEYTLTIQHNGEVNIQILANHPGSVDSNPAMQIEGESGMLGGEALVKNLGSASGGKYVGELGTSSESSVTLNAFVDSPGYYTMNVYSIVSGTRSFKVSVNDRIGQPLTVTGNSWSQPAAPVPLIIFLDAGANTIKFNNNSSYAPDLDKIVLTAAATSKSGIEAESGSLNGSAAIKNLSTASGGTVVSHIGNGAANYVTLNVNVDTTGKYRLNVYSIVSGIRTFFVSVNGGAGQTLSSSGNSWTSVAPVSSLDVDLTAGMNTIKIYNDSAYAPDLDKIEILP</sequence>
<dbReference type="PROSITE" id="PS51175">
    <property type="entry name" value="CBM6"/>
    <property type="match status" value="1"/>
</dbReference>
<feature type="domain" description="CBM6" evidence="1">
    <location>
        <begin position="709"/>
        <end position="830"/>
    </location>
</feature>
<dbReference type="Pfam" id="PF16990">
    <property type="entry name" value="CBM_35"/>
    <property type="match status" value="1"/>
</dbReference>
<proteinExistence type="predicted"/>
<dbReference type="Proteomes" id="UP000838749">
    <property type="component" value="Unassembled WGS sequence"/>
</dbReference>